<name>A0ABV0LXH0_9HYPH</name>
<organism evidence="2 3">
    <name type="scientific">Neorhizobium phenanthreniclasticum</name>
    <dbReference type="NCBI Taxonomy" id="3157917"/>
    <lineage>
        <taxon>Bacteria</taxon>
        <taxon>Pseudomonadati</taxon>
        <taxon>Pseudomonadota</taxon>
        <taxon>Alphaproteobacteria</taxon>
        <taxon>Hyphomicrobiales</taxon>
        <taxon>Rhizobiaceae</taxon>
        <taxon>Rhizobium/Agrobacterium group</taxon>
        <taxon>Neorhizobium</taxon>
    </lineage>
</organism>
<dbReference type="EMBL" id="JBEAAL010000002">
    <property type="protein sequence ID" value="MEQ1404294.1"/>
    <property type="molecule type" value="Genomic_DNA"/>
</dbReference>
<gene>
    <name evidence="2" type="ORF">ABK249_05065</name>
</gene>
<dbReference type="Proteomes" id="UP001496627">
    <property type="component" value="Unassembled WGS sequence"/>
</dbReference>
<evidence type="ECO:0000256" key="1">
    <source>
        <dbReference type="SAM" id="MobiDB-lite"/>
    </source>
</evidence>
<sequence>MIEFVLLFGLGFLSAALIAMLVAPAIHGRIVRYTENRIRATLPISPQEVRAQRDMARAAYAAENARTKQELVQEREKALGLQLRNDTLIEEAKRLQSEAADLRSQVENMDVEAAEARSRLRQEDSHIRQLKAAVEAAEEAAAAKDREIENLQQRQFRLMTEADNFRIDLSTRDTEVENLKFRITALRDERDTLRNDLRLQTARAKDAETRLAQEEHRVQRLEDKLAREIADRADKEHALERRLAEIGRLREKLKAANAEAREASRALRDSTTARPGMKAAAPRKKIAPEDVTVRNLPHTSTPRQARISEEAGDNTQIAEIAEETRNRATALSERLQKDAGGNDEAIRQELASIAANMVALTAAVEGPSSPIHKILSGKPGSGKRESLAAKSKRALAAIQEGTT</sequence>
<evidence type="ECO:0000313" key="2">
    <source>
        <dbReference type="EMBL" id="MEQ1404294.1"/>
    </source>
</evidence>
<feature type="region of interest" description="Disordered" evidence="1">
    <location>
        <begin position="370"/>
        <end position="403"/>
    </location>
</feature>
<dbReference type="RefSeq" id="WP_348862368.1">
    <property type="nucleotide sequence ID" value="NZ_JBEAAL010000002.1"/>
</dbReference>
<feature type="region of interest" description="Disordered" evidence="1">
    <location>
        <begin position="260"/>
        <end position="285"/>
    </location>
</feature>
<reference evidence="2 3" key="1">
    <citation type="submission" date="2024-05" db="EMBL/GenBank/DDBJ databases">
        <title>Neorhizobium sp. Rsf11, a plant growth promoting and heavy metal resistant PAH-degrader.</title>
        <authorList>
            <person name="Golubev S.N."/>
            <person name="Muratova A.Y."/>
            <person name="Markelova M.I."/>
        </authorList>
    </citation>
    <scope>NUCLEOTIDE SEQUENCE [LARGE SCALE GENOMIC DNA]</scope>
    <source>
        <strain evidence="2 3">Rsf11</strain>
    </source>
</reference>
<protein>
    <submittedName>
        <fullName evidence="2">Uncharacterized protein</fullName>
    </submittedName>
</protein>
<dbReference type="Gene3D" id="1.10.287.1490">
    <property type="match status" value="1"/>
</dbReference>
<keyword evidence="3" id="KW-1185">Reference proteome</keyword>
<accession>A0ABV0LXH0</accession>
<proteinExistence type="predicted"/>
<evidence type="ECO:0000313" key="3">
    <source>
        <dbReference type="Proteomes" id="UP001496627"/>
    </source>
</evidence>
<comment type="caution">
    <text evidence="2">The sequence shown here is derived from an EMBL/GenBank/DDBJ whole genome shotgun (WGS) entry which is preliminary data.</text>
</comment>